<organism evidence="2 3">
    <name type="scientific">Neolewinella agarilytica</name>
    <dbReference type="NCBI Taxonomy" id="478744"/>
    <lineage>
        <taxon>Bacteria</taxon>
        <taxon>Pseudomonadati</taxon>
        <taxon>Bacteroidota</taxon>
        <taxon>Saprospiria</taxon>
        <taxon>Saprospirales</taxon>
        <taxon>Lewinellaceae</taxon>
        <taxon>Neolewinella</taxon>
    </lineage>
</organism>
<reference evidence="3" key="1">
    <citation type="submission" date="2016-10" db="EMBL/GenBank/DDBJ databases">
        <authorList>
            <person name="Varghese N."/>
            <person name="Submissions S."/>
        </authorList>
    </citation>
    <scope>NUCLEOTIDE SEQUENCE [LARGE SCALE GENOMIC DNA]</scope>
    <source>
        <strain evidence="3">DSM 24740</strain>
    </source>
</reference>
<dbReference type="PROSITE" id="PS51782">
    <property type="entry name" value="LYSM"/>
    <property type="match status" value="2"/>
</dbReference>
<dbReference type="AlphaFoldDB" id="A0A1H9MRI2"/>
<dbReference type="SUPFAM" id="SSF54106">
    <property type="entry name" value="LysM domain"/>
    <property type="match status" value="1"/>
</dbReference>
<dbReference type="Pfam" id="PF01476">
    <property type="entry name" value="LysM"/>
    <property type="match status" value="2"/>
</dbReference>
<dbReference type="EMBL" id="FOFB01000031">
    <property type="protein sequence ID" value="SER26330.1"/>
    <property type="molecule type" value="Genomic_DNA"/>
</dbReference>
<feature type="domain" description="LysM" evidence="1">
    <location>
        <begin position="142"/>
        <end position="186"/>
    </location>
</feature>
<dbReference type="CDD" id="cd00118">
    <property type="entry name" value="LysM"/>
    <property type="match status" value="1"/>
</dbReference>
<dbReference type="STRING" id="478744.SAMN05444359_13114"/>
<accession>A0A1H9MRI2</accession>
<evidence type="ECO:0000259" key="1">
    <source>
        <dbReference type="PROSITE" id="PS51782"/>
    </source>
</evidence>
<dbReference type="InterPro" id="IPR018392">
    <property type="entry name" value="LysM"/>
</dbReference>
<dbReference type="InterPro" id="IPR035940">
    <property type="entry name" value="CAP_sf"/>
</dbReference>
<proteinExistence type="predicted"/>
<dbReference type="InParanoid" id="A0A1H9MRI2"/>
<dbReference type="InterPro" id="IPR036779">
    <property type="entry name" value="LysM_dom_sf"/>
</dbReference>
<keyword evidence="3" id="KW-1185">Reference proteome</keyword>
<dbReference type="Proteomes" id="UP000199021">
    <property type="component" value="Unassembled WGS sequence"/>
</dbReference>
<dbReference type="Gene3D" id="3.10.350.10">
    <property type="entry name" value="LysM domain"/>
    <property type="match status" value="2"/>
</dbReference>
<gene>
    <name evidence="2" type="ORF">SAMN05444359_13114</name>
</gene>
<name>A0A1H9MRI2_9BACT</name>
<dbReference type="Gene3D" id="3.40.33.10">
    <property type="entry name" value="CAP"/>
    <property type="match status" value="1"/>
</dbReference>
<evidence type="ECO:0000313" key="2">
    <source>
        <dbReference type="EMBL" id="SER26330.1"/>
    </source>
</evidence>
<evidence type="ECO:0000313" key="3">
    <source>
        <dbReference type="Proteomes" id="UP000199021"/>
    </source>
</evidence>
<protein>
    <submittedName>
        <fullName evidence="2">LysM domain-containing protein</fullName>
    </submittedName>
</protein>
<sequence length="434" mass="49036">MTLFIPFFAICLRVQVWILRRFAANFFRMLSNTQRYTTNTVFLFLTVLLSFGGPDLQAQCPPFQKEGIHVFQADDRLEDLAERYGISQEKILQWNKLQKGQKIPDCKRLIVSSEWVVDNTQEEDSPASKEEVADKEGFQQGVFHKVMPGESLLNIADIYGLSLEELRTMNDIPSGAIIQAGSVIRKSWENTSPERVAVPEMVVREVKPAPAEGQTAKGGGIIMKEKPEVSATPASSAAAAKKPAEESFRTEMSLQESALLAEVNLMRSDPRRYSKFVKDYVKSRRKDKMNKYKVNPRDVKSVMDRLKNTPALPLLVSNECLYWSAQKHGAYLLKNNRFSHQGIGRLEPHERTAADCREVKLSTERDEEGRIIGNENLGVGADARQAIIRLLIDEGSDVAGHRNTLLGKEWRYMVAHYFGSVKGYQDCFVQVFGK</sequence>
<feature type="domain" description="LysM" evidence="1">
    <location>
        <begin position="67"/>
        <end position="111"/>
    </location>
</feature>
<dbReference type="SMART" id="SM00257">
    <property type="entry name" value="LysM"/>
    <property type="match status" value="2"/>
</dbReference>